<feature type="signal peptide" evidence="9">
    <location>
        <begin position="1"/>
        <end position="15"/>
    </location>
</feature>
<dbReference type="PANTHER" id="PTHR10240:SF0">
    <property type="entry name" value="ALPHA-S1-CASEIN"/>
    <property type="match status" value="1"/>
</dbReference>
<proteinExistence type="inferred from homology"/>
<dbReference type="AlphaFoldDB" id="A0AAX6SBU2"/>
<protein>
    <recommendedName>
        <fullName evidence="4">Alpha-S1-casein</fullName>
    </recommendedName>
</protein>
<keyword evidence="9" id="KW-0732">Signal</keyword>
<organism evidence="10 11">
    <name type="scientific">Heterocephalus glaber</name>
    <name type="common">Naked mole rat</name>
    <dbReference type="NCBI Taxonomy" id="10181"/>
    <lineage>
        <taxon>Eukaryota</taxon>
        <taxon>Metazoa</taxon>
        <taxon>Chordata</taxon>
        <taxon>Craniata</taxon>
        <taxon>Vertebrata</taxon>
        <taxon>Euteleostomi</taxon>
        <taxon>Mammalia</taxon>
        <taxon>Eutheria</taxon>
        <taxon>Euarchontoglires</taxon>
        <taxon>Glires</taxon>
        <taxon>Rodentia</taxon>
        <taxon>Hystricomorpha</taxon>
        <taxon>Bathyergidae</taxon>
        <taxon>Heterocephalus</taxon>
    </lineage>
</organism>
<evidence type="ECO:0000256" key="4">
    <source>
        <dbReference type="ARBA" id="ARBA00021479"/>
    </source>
</evidence>
<accession>A0AAX6SBU2</accession>
<dbReference type="InterPro" id="IPR026999">
    <property type="entry name" value="Alpha-s1_casein"/>
</dbReference>
<gene>
    <name evidence="11" type="primary">Csn1s1</name>
</gene>
<evidence type="ECO:0000313" key="11">
    <source>
        <dbReference type="RefSeq" id="XP_021105487.1"/>
    </source>
</evidence>
<dbReference type="GO" id="GO:0032355">
    <property type="term" value="P:response to estradiol"/>
    <property type="evidence" value="ECO:0007669"/>
    <property type="project" value="TreeGrafter"/>
</dbReference>
<name>A0AAX6SBU2_HETGA</name>
<feature type="compositionally biased region" description="Acidic residues" evidence="8">
    <location>
        <begin position="23"/>
        <end position="33"/>
    </location>
</feature>
<dbReference type="GeneID" id="110347105"/>
<comment type="function">
    <text evidence="1">Important role in the capacity of milk to transport calcium phosphate.</text>
</comment>
<evidence type="ECO:0000256" key="7">
    <source>
        <dbReference type="ARBA" id="ARBA00022743"/>
    </source>
</evidence>
<comment type="subcellular location">
    <subcellularLocation>
        <location evidence="2">Secreted</location>
    </subcellularLocation>
</comment>
<dbReference type="GO" id="GO:0032570">
    <property type="term" value="P:response to progesterone"/>
    <property type="evidence" value="ECO:0007669"/>
    <property type="project" value="TreeGrafter"/>
</dbReference>
<dbReference type="PANTHER" id="PTHR10240">
    <property type="entry name" value="ALPHA-S1-CASEIN"/>
    <property type="match status" value="1"/>
</dbReference>
<comment type="similarity">
    <text evidence="3">Belongs to the alpha-casein family.</text>
</comment>
<evidence type="ECO:0000256" key="9">
    <source>
        <dbReference type="SAM" id="SignalP"/>
    </source>
</evidence>
<dbReference type="Proteomes" id="UP000694906">
    <property type="component" value="Unplaced"/>
</dbReference>
<sequence length="135" mass="15494">MKLLVLSCLVAAAAAMPSQQDSSSEETSNESTEEPMANSEEVVPSNTEQKCTPREDMLYQLNLEAGCGQEQFHRINEYNQAQVPFRQVYQLDVYPFAAWYYPQVQYLSFPPFFDNIQPIVSENIENTDVMPEWLN</sequence>
<keyword evidence="10" id="KW-1185">Reference proteome</keyword>
<dbReference type="GO" id="GO:1903494">
    <property type="term" value="P:response to dehydroepiandrosterone"/>
    <property type="evidence" value="ECO:0007669"/>
    <property type="project" value="TreeGrafter"/>
</dbReference>
<evidence type="ECO:0000313" key="10">
    <source>
        <dbReference type="Proteomes" id="UP000694906"/>
    </source>
</evidence>
<evidence type="ECO:0000256" key="6">
    <source>
        <dbReference type="ARBA" id="ARBA00022553"/>
    </source>
</evidence>
<dbReference type="CTD" id="1446"/>
<evidence type="ECO:0000256" key="3">
    <source>
        <dbReference type="ARBA" id="ARBA00010179"/>
    </source>
</evidence>
<dbReference type="GO" id="GO:1903496">
    <property type="term" value="P:response to 11-deoxycorticosterone"/>
    <property type="evidence" value="ECO:0007669"/>
    <property type="project" value="TreeGrafter"/>
</dbReference>
<feature type="chain" id="PRO_5043702453" description="Alpha-S1-casein" evidence="9">
    <location>
        <begin position="16"/>
        <end position="135"/>
    </location>
</feature>
<keyword evidence="7" id="KW-0494">Milk protein</keyword>
<evidence type="ECO:0000256" key="5">
    <source>
        <dbReference type="ARBA" id="ARBA00022525"/>
    </source>
</evidence>
<dbReference type="RefSeq" id="XP_021105487.1">
    <property type="nucleotide sequence ID" value="XM_021249828.1"/>
</dbReference>
<evidence type="ECO:0000256" key="1">
    <source>
        <dbReference type="ARBA" id="ARBA00003383"/>
    </source>
</evidence>
<keyword evidence="5" id="KW-0964">Secreted</keyword>
<feature type="region of interest" description="Disordered" evidence="8">
    <location>
        <begin position="17"/>
        <end position="51"/>
    </location>
</feature>
<evidence type="ECO:0000256" key="8">
    <source>
        <dbReference type="SAM" id="MobiDB-lite"/>
    </source>
</evidence>
<reference evidence="11" key="1">
    <citation type="submission" date="2025-08" db="UniProtKB">
        <authorList>
            <consortium name="RefSeq"/>
        </authorList>
    </citation>
    <scope>IDENTIFICATION</scope>
</reference>
<evidence type="ECO:0000256" key="2">
    <source>
        <dbReference type="ARBA" id="ARBA00004613"/>
    </source>
</evidence>
<keyword evidence="6" id="KW-0597">Phosphoprotein</keyword>
<dbReference type="GO" id="GO:0005615">
    <property type="term" value="C:extracellular space"/>
    <property type="evidence" value="ECO:0007669"/>
    <property type="project" value="TreeGrafter"/>
</dbReference>